<dbReference type="AlphaFoldDB" id="A0A182TKU2"/>
<comment type="cofactor">
    <cofactor evidence="1">
        <name>Mg(2+)</name>
        <dbReference type="ChEBI" id="CHEBI:18420"/>
    </cofactor>
</comment>
<dbReference type="InterPro" id="IPR038887">
    <property type="entry name" value="Nus1/NgBR"/>
</dbReference>
<keyword evidence="6" id="KW-0808">Transferase</keyword>
<dbReference type="PANTHER" id="PTHR21528:SF0">
    <property type="entry name" value="DEHYDRODOLICHYL DIPHOSPHATE SYNTHASE COMPLEX SUBUNIT NUS1"/>
    <property type="match status" value="1"/>
</dbReference>
<keyword evidence="8" id="KW-0256">Endoplasmic reticulum</keyword>
<evidence type="ECO:0000256" key="9">
    <source>
        <dbReference type="ARBA" id="ARBA00022842"/>
    </source>
</evidence>
<evidence type="ECO:0000256" key="4">
    <source>
        <dbReference type="ARBA" id="ARBA00005432"/>
    </source>
</evidence>
<dbReference type="VEuPathDB" id="VectorBase:AMEC004140"/>
<dbReference type="Gene3D" id="3.40.1180.10">
    <property type="entry name" value="Decaprenyl diphosphate synthase-like"/>
    <property type="match status" value="1"/>
</dbReference>
<evidence type="ECO:0000313" key="14">
    <source>
        <dbReference type="Proteomes" id="UP000075902"/>
    </source>
</evidence>
<evidence type="ECO:0000256" key="3">
    <source>
        <dbReference type="ARBA" id="ARBA00004922"/>
    </source>
</evidence>
<keyword evidence="14" id="KW-1185">Reference proteome</keyword>
<accession>A0A182TKU2</accession>
<dbReference type="GO" id="GO:1904423">
    <property type="term" value="C:dehydrodolichyl diphosphate synthase complex"/>
    <property type="evidence" value="ECO:0007669"/>
    <property type="project" value="InterPro"/>
</dbReference>
<keyword evidence="11" id="KW-0472">Membrane</keyword>
<keyword evidence="7" id="KW-0812">Transmembrane</keyword>
<reference evidence="14" key="1">
    <citation type="submission" date="2014-01" db="EMBL/GenBank/DDBJ databases">
        <title>The Genome Sequence of Anopheles melas CM1001059_A (V2).</title>
        <authorList>
            <consortium name="The Broad Institute Genomics Platform"/>
            <person name="Neafsey D.E."/>
            <person name="Besansky N."/>
            <person name="Howell P."/>
            <person name="Walton C."/>
            <person name="Young S.K."/>
            <person name="Zeng Q."/>
            <person name="Gargeya S."/>
            <person name="Fitzgerald M."/>
            <person name="Haas B."/>
            <person name="Abouelleil A."/>
            <person name="Allen A.W."/>
            <person name="Alvarado L."/>
            <person name="Arachchi H.M."/>
            <person name="Berlin A.M."/>
            <person name="Chapman S.B."/>
            <person name="Gainer-Dewar J."/>
            <person name="Goldberg J."/>
            <person name="Griggs A."/>
            <person name="Gujja S."/>
            <person name="Hansen M."/>
            <person name="Howarth C."/>
            <person name="Imamovic A."/>
            <person name="Ireland A."/>
            <person name="Larimer J."/>
            <person name="McCowan C."/>
            <person name="Murphy C."/>
            <person name="Pearson M."/>
            <person name="Poon T.W."/>
            <person name="Priest M."/>
            <person name="Roberts A."/>
            <person name="Saif S."/>
            <person name="Shea T."/>
            <person name="Sisk P."/>
            <person name="Sykes S."/>
            <person name="Wortman J."/>
            <person name="Nusbaum C."/>
            <person name="Birren B."/>
        </authorList>
    </citation>
    <scope>NUCLEOTIDE SEQUENCE [LARGE SCALE GENOMIC DNA]</scope>
    <source>
        <strain evidence="14">CM1001059</strain>
    </source>
</reference>
<organism evidence="13 14">
    <name type="scientific">Anopheles melas</name>
    <dbReference type="NCBI Taxonomy" id="34690"/>
    <lineage>
        <taxon>Eukaryota</taxon>
        <taxon>Metazoa</taxon>
        <taxon>Ecdysozoa</taxon>
        <taxon>Arthropoda</taxon>
        <taxon>Hexapoda</taxon>
        <taxon>Insecta</taxon>
        <taxon>Pterygota</taxon>
        <taxon>Neoptera</taxon>
        <taxon>Endopterygota</taxon>
        <taxon>Diptera</taxon>
        <taxon>Nematocera</taxon>
        <taxon>Culicoidea</taxon>
        <taxon>Culicidae</taxon>
        <taxon>Anophelinae</taxon>
        <taxon>Anopheles</taxon>
    </lineage>
</organism>
<evidence type="ECO:0000256" key="2">
    <source>
        <dbReference type="ARBA" id="ARBA00004586"/>
    </source>
</evidence>
<keyword evidence="9" id="KW-0460">Magnesium</keyword>
<protein>
    <recommendedName>
        <fullName evidence="5">ditrans,polycis-polyprenyl diphosphate synthase [(2E,6E)-farnesyldiphosphate specific]</fullName>
        <ecNumber evidence="5">2.5.1.87</ecNumber>
    </recommendedName>
</protein>
<evidence type="ECO:0000256" key="7">
    <source>
        <dbReference type="ARBA" id="ARBA00022692"/>
    </source>
</evidence>
<dbReference type="UniPathway" id="UPA00378"/>
<evidence type="ECO:0000313" key="13">
    <source>
        <dbReference type="EnsemblMetazoa" id="AMEC004140-PA"/>
    </source>
</evidence>
<reference evidence="13" key="2">
    <citation type="submission" date="2020-05" db="UniProtKB">
        <authorList>
            <consortium name="EnsemblMetazoa"/>
        </authorList>
    </citation>
    <scope>IDENTIFICATION</scope>
    <source>
        <strain evidence="13">CM1001059</strain>
    </source>
</reference>
<sequence length="285" mass="32299">MKVKPHRPYTGEYENGQPAPNILVYLLWLLVHKLVTIVEQLMQSLRQPFFSKRIRIKTHQYAEHQQHQQQLPAPVSKLSKVPKHLVVLLGPEPPLYRQLAQFIFWSLAAEIEYVSFYDHNGTIKRNCEEVKRYVREAPVEGKDRIVWLERSGGGGGGVAEANDSPRQPVGSGRTVVVGFLAPEDGKQGLVSLSRSIGESVRRRDLYAADVSIELLDSRLQAALGAVPDPDLALYFGDVCSTYGLLPWQIRLTEFLPLGTRLRDSSEREFVRCLHRYAKCEQRLGT</sequence>
<dbReference type="EC" id="2.5.1.87" evidence="5"/>
<comment type="subcellular location">
    <subcellularLocation>
        <location evidence="2">Endoplasmic reticulum membrane</location>
    </subcellularLocation>
</comment>
<evidence type="ECO:0000256" key="10">
    <source>
        <dbReference type="ARBA" id="ARBA00022989"/>
    </source>
</evidence>
<dbReference type="STRING" id="34690.A0A182TKU2"/>
<dbReference type="GO" id="GO:0005789">
    <property type="term" value="C:endoplasmic reticulum membrane"/>
    <property type="evidence" value="ECO:0007669"/>
    <property type="project" value="UniProtKB-SubCell"/>
</dbReference>
<comment type="pathway">
    <text evidence="3">Protein modification; protein glycosylation.</text>
</comment>
<keyword evidence="10" id="KW-1133">Transmembrane helix</keyword>
<evidence type="ECO:0000256" key="5">
    <source>
        <dbReference type="ARBA" id="ARBA00012596"/>
    </source>
</evidence>
<dbReference type="PANTHER" id="PTHR21528">
    <property type="entry name" value="DEHYDRODOLICHYL DIPHOSPHATE SYNTHASE COMPLEX SUBUNIT NUS1"/>
    <property type="match status" value="1"/>
</dbReference>
<dbReference type="InterPro" id="IPR036424">
    <property type="entry name" value="UPP_synth-like_sf"/>
</dbReference>
<comment type="catalytic activity">
    <reaction evidence="12">
        <text>n isopentenyl diphosphate + (2E,6E)-farnesyl diphosphate = a di-trans,poly-cis-polyprenyl diphosphate + n diphosphate</text>
        <dbReference type="Rhea" id="RHEA:53008"/>
        <dbReference type="Rhea" id="RHEA-COMP:19494"/>
        <dbReference type="ChEBI" id="CHEBI:33019"/>
        <dbReference type="ChEBI" id="CHEBI:128769"/>
        <dbReference type="ChEBI" id="CHEBI:136960"/>
        <dbReference type="ChEBI" id="CHEBI:175763"/>
        <dbReference type="EC" id="2.5.1.87"/>
    </reaction>
</comment>
<evidence type="ECO:0000256" key="6">
    <source>
        <dbReference type="ARBA" id="ARBA00022679"/>
    </source>
</evidence>
<dbReference type="GO" id="GO:0045547">
    <property type="term" value="F:ditrans,polycis-polyprenyl diphosphate synthase [(2E,6E)-farnesyl diphosphate specific] activity"/>
    <property type="evidence" value="ECO:0007669"/>
    <property type="project" value="UniProtKB-EC"/>
</dbReference>
<dbReference type="Proteomes" id="UP000075902">
    <property type="component" value="Unassembled WGS sequence"/>
</dbReference>
<dbReference type="EnsemblMetazoa" id="AMEC004140-RA">
    <property type="protein sequence ID" value="AMEC004140-PA"/>
    <property type="gene ID" value="AMEC004140"/>
</dbReference>
<evidence type="ECO:0000256" key="11">
    <source>
        <dbReference type="ARBA" id="ARBA00023136"/>
    </source>
</evidence>
<evidence type="ECO:0000256" key="8">
    <source>
        <dbReference type="ARBA" id="ARBA00022824"/>
    </source>
</evidence>
<dbReference type="SUPFAM" id="SSF64005">
    <property type="entry name" value="Undecaprenyl diphosphate synthase"/>
    <property type="match status" value="1"/>
</dbReference>
<evidence type="ECO:0000256" key="1">
    <source>
        <dbReference type="ARBA" id="ARBA00001946"/>
    </source>
</evidence>
<comment type="similarity">
    <text evidence="4">Belongs to the UPP synthase family.</text>
</comment>
<proteinExistence type="inferred from homology"/>
<evidence type="ECO:0000256" key="12">
    <source>
        <dbReference type="ARBA" id="ARBA00047353"/>
    </source>
</evidence>
<name>A0A182TKU2_9DIPT</name>